<name>A0A4P6YSS9_9LACO</name>
<dbReference type="KEGG" id="wei:EQG49_04210"/>
<dbReference type="OrthoDB" id="9803442at2"/>
<gene>
    <name evidence="3" type="ORF">EQG49_04210</name>
</gene>
<reference evidence="4" key="1">
    <citation type="submission" date="2019-03" db="EMBL/GenBank/DDBJ databases">
        <title>Weissella sp. 26KH-42 Genome sequencing.</title>
        <authorList>
            <person name="Heo J."/>
            <person name="Kim S.-J."/>
            <person name="Kim J.-S."/>
            <person name="Hong S.-B."/>
            <person name="Kwon S.-W."/>
        </authorList>
    </citation>
    <scope>NUCLEOTIDE SEQUENCE [LARGE SCALE GENOMIC DNA]</scope>
    <source>
        <strain evidence="4">26KH-42</strain>
    </source>
</reference>
<dbReference type="Pfam" id="PF00545">
    <property type="entry name" value="Ribonuclease"/>
    <property type="match status" value="1"/>
</dbReference>
<dbReference type="InterPro" id="IPR000026">
    <property type="entry name" value="N1-like"/>
</dbReference>
<protein>
    <submittedName>
        <fullName evidence="3">Uncharacterized protein</fullName>
    </submittedName>
</protein>
<evidence type="ECO:0000313" key="4">
    <source>
        <dbReference type="Proteomes" id="UP000292886"/>
    </source>
</evidence>
<dbReference type="Proteomes" id="UP000292886">
    <property type="component" value="Chromosome"/>
</dbReference>
<dbReference type="GO" id="GO:0004521">
    <property type="term" value="F:RNA endonuclease activity"/>
    <property type="evidence" value="ECO:0007669"/>
    <property type="project" value="InterPro"/>
</dbReference>
<dbReference type="AlphaFoldDB" id="A0A4P6YSS9"/>
<keyword evidence="2" id="KW-0378">Hydrolase</keyword>
<accession>A0A4P6YSS9</accession>
<evidence type="ECO:0000313" key="3">
    <source>
        <dbReference type="EMBL" id="QBO35721.1"/>
    </source>
</evidence>
<organism evidence="3 4">
    <name type="scientific">Periweissella cryptocerci</name>
    <dbReference type="NCBI Taxonomy" id="2506420"/>
    <lineage>
        <taxon>Bacteria</taxon>
        <taxon>Bacillati</taxon>
        <taxon>Bacillota</taxon>
        <taxon>Bacilli</taxon>
        <taxon>Lactobacillales</taxon>
        <taxon>Lactobacillaceae</taxon>
        <taxon>Periweissella</taxon>
    </lineage>
</organism>
<dbReference type="GO" id="GO:0016787">
    <property type="term" value="F:hydrolase activity"/>
    <property type="evidence" value="ECO:0007669"/>
    <property type="project" value="UniProtKB-KW"/>
</dbReference>
<evidence type="ECO:0000256" key="1">
    <source>
        <dbReference type="ARBA" id="ARBA00022722"/>
    </source>
</evidence>
<dbReference type="InterPro" id="IPR016191">
    <property type="entry name" value="Ribonuclease/ribotoxin"/>
</dbReference>
<dbReference type="RefSeq" id="WP_133362800.1">
    <property type="nucleotide sequence ID" value="NZ_CP037940.1"/>
</dbReference>
<keyword evidence="1" id="KW-0540">Nuclease</keyword>
<proteinExistence type="predicted"/>
<sequence length="163" mass="17672">MSFIVPVGALIGVGGKAGKVNEIYNVAGKGEKGVKDAVKLAEKIDKNPKLTLDKTGKFSPKIPVISTKVLPDDAKLMFNKYDKTGWSGTVKGQPDGTKAGGRWKNLNATLPTSDKHGKVITYKEFDVSGKVANQQRNAPRFVHGSDGSTYYTADHYKTFKKVK</sequence>
<dbReference type="SUPFAM" id="SSF53933">
    <property type="entry name" value="Microbial ribonucleases"/>
    <property type="match status" value="1"/>
</dbReference>
<dbReference type="Gene3D" id="3.10.450.30">
    <property type="entry name" value="Microbial ribonucleases"/>
    <property type="match status" value="1"/>
</dbReference>
<evidence type="ECO:0000256" key="2">
    <source>
        <dbReference type="ARBA" id="ARBA00022801"/>
    </source>
</evidence>
<keyword evidence="4" id="KW-1185">Reference proteome</keyword>
<dbReference type="EMBL" id="CP037940">
    <property type="protein sequence ID" value="QBO35721.1"/>
    <property type="molecule type" value="Genomic_DNA"/>
</dbReference>
<dbReference type="GO" id="GO:0003723">
    <property type="term" value="F:RNA binding"/>
    <property type="evidence" value="ECO:0007669"/>
    <property type="project" value="InterPro"/>
</dbReference>